<evidence type="ECO:0000256" key="1">
    <source>
        <dbReference type="ARBA" id="ARBA00004644"/>
    </source>
</evidence>
<dbReference type="PANTHER" id="PTHR13314">
    <property type="entry name" value="CALCIUM CHANNEL FLOWER HOMOLOG"/>
    <property type="match status" value="1"/>
</dbReference>
<comment type="subcellular location">
    <subcellularLocation>
        <location evidence="1">Cytoplasmic vesicle</location>
        <location evidence="1">Secretory vesicle</location>
        <location evidence="1">Synaptic vesicle membrane</location>
        <topology evidence="1">Multi-pass membrane protein</topology>
    </subcellularLocation>
    <subcellularLocation>
        <location evidence="12">Presynaptic cell membrane</location>
    </subcellularLocation>
</comment>
<keyword evidence="9" id="KW-0966">Cell projection</keyword>
<keyword evidence="11" id="KW-0968">Cytoplasmic vesicle</keyword>
<comment type="similarity">
    <text evidence="2">Belongs to the calcium channel flower family.</text>
</comment>
<dbReference type="GO" id="GO:0030672">
    <property type="term" value="C:synaptic vesicle membrane"/>
    <property type="evidence" value="ECO:0007669"/>
    <property type="project" value="UniProtKB-SubCell"/>
</dbReference>
<dbReference type="AlphaFoldDB" id="A0A7R8ZQR2"/>
<dbReference type="PANTHER" id="PTHR13314:SF2">
    <property type="entry name" value="CALCIUM CHANNEL FLOWER HOMOLOG"/>
    <property type="match status" value="1"/>
</dbReference>
<comment type="subunit">
    <text evidence="13">Homomultimer. Associates with the dally/ magu complex.</text>
</comment>
<sequence length="132" mass="13882">MDVEAGAGPSVDAARWRSSVKVFGIIAGIVAAILGVISLITVSVGCVAGGILQLFFGIFVLLVEGPFLCYLSPSIQGLADNIDARPLFIKGLVYILLGVLPMIFCNGFLVIIGSLLILLTGVLYVVLQFLNK</sequence>
<evidence type="ECO:0000256" key="4">
    <source>
        <dbReference type="ARBA" id="ARBA00022568"/>
    </source>
</evidence>
<dbReference type="SMART" id="SM01077">
    <property type="entry name" value="Cg6151-P"/>
    <property type="match status" value="1"/>
</dbReference>
<accession>A0A7R8ZQR2</accession>
<keyword evidence="7" id="KW-1133">Transmembrane helix</keyword>
<keyword evidence="10" id="KW-0407">Ion channel</keyword>
<keyword evidence="4" id="KW-0109">Calcium transport</keyword>
<gene>
    <name evidence="14" type="ORF">CTOB1V02_LOCUS8574</name>
</gene>
<dbReference type="GO" id="GO:0042734">
    <property type="term" value="C:presynaptic membrane"/>
    <property type="evidence" value="ECO:0007669"/>
    <property type="project" value="UniProtKB-SubCell"/>
</dbReference>
<keyword evidence="8" id="KW-0472">Membrane</keyword>
<keyword evidence="5" id="KW-0107">Calcium channel</keyword>
<evidence type="ECO:0000256" key="10">
    <source>
        <dbReference type="ARBA" id="ARBA00023303"/>
    </source>
</evidence>
<evidence type="ECO:0000256" key="6">
    <source>
        <dbReference type="ARBA" id="ARBA00022692"/>
    </source>
</evidence>
<keyword evidence="4" id="KW-0813">Transport</keyword>
<reference evidence="14" key="1">
    <citation type="submission" date="2020-11" db="EMBL/GenBank/DDBJ databases">
        <authorList>
            <person name="Tran Van P."/>
        </authorList>
    </citation>
    <scope>NUCLEOTIDE SEQUENCE</scope>
</reference>
<evidence type="ECO:0000256" key="2">
    <source>
        <dbReference type="ARBA" id="ARBA00010023"/>
    </source>
</evidence>
<dbReference type="OrthoDB" id="9934994at2759"/>
<keyword evidence="4" id="KW-0106">Calcium</keyword>
<evidence type="ECO:0000256" key="5">
    <source>
        <dbReference type="ARBA" id="ARBA00022673"/>
    </source>
</evidence>
<keyword evidence="6" id="KW-0812">Transmembrane</keyword>
<proteinExistence type="inferred from homology"/>
<dbReference type="GO" id="GO:0016192">
    <property type="term" value="P:vesicle-mediated transport"/>
    <property type="evidence" value="ECO:0007669"/>
    <property type="project" value="TreeGrafter"/>
</dbReference>
<evidence type="ECO:0000256" key="13">
    <source>
        <dbReference type="ARBA" id="ARBA00046506"/>
    </source>
</evidence>
<keyword evidence="4" id="KW-0406">Ion transport</keyword>
<evidence type="ECO:0000256" key="3">
    <source>
        <dbReference type="ARBA" id="ARBA00016120"/>
    </source>
</evidence>
<dbReference type="Pfam" id="PF10233">
    <property type="entry name" value="Cg6151-P"/>
    <property type="match status" value="1"/>
</dbReference>
<evidence type="ECO:0000256" key="12">
    <source>
        <dbReference type="ARBA" id="ARBA00034111"/>
    </source>
</evidence>
<organism evidence="14">
    <name type="scientific">Cyprideis torosa</name>
    <dbReference type="NCBI Taxonomy" id="163714"/>
    <lineage>
        <taxon>Eukaryota</taxon>
        <taxon>Metazoa</taxon>
        <taxon>Ecdysozoa</taxon>
        <taxon>Arthropoda</taxon>
        <taxon>Crustacea</taxon>
        <taxon>Oligostraca</taxon>
        <taxon>Ostracoda</taxon>
        <taxon>Podocopa</taxon>
        <taxon>Podocopida</taxon>
        <taxon>Cytherocopina</taxon>
        <taxon>Cytheroidea</taxon>
        <taxon>Cytherideidae</taxon>
        <taxon>Cyprideis</taxon>
    </lineage>
</organism>
<name>A0A7R8ZQR2_9CRUS</name>
<dbReference type="InterPro" id="IPR019365">
    <property type="entry name" value="TVP18/Ca-channel_flower"/>
</dbReference>
<evidence type="ECO:0000256" key="7">
    <source>
        <dbReference type="ARBA" id="ARBA00022989"/>
    </source>
</evidence>
<evidence type="ECO:0000256" key="9">
    <source>
        <dbReference type="ARBA" id="ARBA00023273"/>
    </source>
</evidence>
<evidence type="ECO:0000256" key="11">
    <source>
        <dbReference type="ARBA" id="ARBA00023329"/>
    </source>
</evidence>
<dbReference type="EMBL" id="OB662898">
    <property type="protein sequence ID" value="CAD7230718.1"/>
    <property type="molecule type" value="Genomic_DNA"/>
</dbReference>
<evidence type="ECO:0000256" key="8">
    <source>
        <dbReference type="ARBA" id="ARBA00023136"/>
    </source>
</evidence>
<evidence type="ECO:0000313" key="14">
    <source>
        <dbReference type="EMBL" id="CAD7230718.1"/>
    </source>
</evidence>
<dbReference type="GO" id="GO:0005262">
    <property type="term" value="F:calcium channel activity"/>
    <property type="evidence" value="ECO:0007669"/>
    <property type="project" value="UniProtKB-KW"/>
</dbReference>
<protein>
    <recommendedName>
        <fullName evidence="3">Calcium channel flower</fullName>
    </recommendedName>
</protein>